<feature type="modified residue" description="4-aspartylphosphate" evidence="2">
    <location>
        <position position="1494"/>
    </location>
</feature>
<dbReference type="InterPro" id="IPR011006">
    <property type="entry name" value="CheY-like_superfamily"/>
</dbReference>
<dbReference type="Pfam" id="PF00072">
    <property type="entry name" value="Response_reg"/>
    <property type="match status" value="1"/>
</dbReference>
<dbReference type="SMART" id="SM00388">
    <property type="entry name" value="HisKA"/>
    <property type="match status" value="1"/>
</dbReference>
<feature type="region of interest" description="Disordered" evidence="3">
    <location>
        <begin position="411"/>
        <end position="430"/>
    </location>
</feature>
<gene>
    <name evidence="8" type="ORF">PgNI_04329</name>
</gene>
<sequence>MTLPGAASSSQSSNLDRYQSVPHTSLPPENSHRDPSSQVLPPSDPQRPSDLAPSAPPAAPGSLDRPHLDNVTPRLYRERNPESFRNGGTYSSVIAEQRYGKGAGKQSATLPVLQAKSDSNSSQRKRQQQGTGDGPAQAPDSRGLGPAADVNDGRLSGSRWKKPRLDSPRSIDLSSLVSPKVYTTIEDPTSPIFFSSTSSRANMTRPHPKYATAEATANMIDRMRQPESVTTHQLARGSIDSNSPARSVSTHASWPFEGRGSSKSPGSVPSHLQSLQSIGTVEFLEQDERPTFVVDLTSVASSSPEQLPIMFSNAALRASPMLLDLLSPDTSESPASKEFARFKAWVVSYIKDKQSTDVLLPSTAYGNVTWTCWTLRKRYRVVSGSWLAAADAKESTQLHRTSPITVIETSRASTPDLGPTTPREQNAENDDYFGPTEDTMQHYDLVMAESPADFYSEADPARLGLHMAETTGEPGRTSFDWTRIAVHPGLDAHFIFARSIDWARTSLGPMEHWPPDLRVMSNLIMGSPNPAAMYWGEEYTAIYNEAYTQLAGQKHPMMMGTSYIHVWAEIWDSIKPVFENAWNRGQATMKNDDQLFIIRNGFLEETYFSWSIIPLVGGDGNVVALYNPAWENTRRKVNERRMQTLGVINEKTAPARDIKSFWQLALKGLEFNEFDIPFVLMYSTCPDESESEVSSLHSGSLANPPTVVLEGSLGVPAGHPTAVKYLDLRTSDEGFAPYMREAMSCTDSPIVLSKESGTLPHHLINGFEGRGFGDPARTIVVFPVHPTPTGEAVAGFIVMGTNPRRPYNEDFELFIKLLSRALATSMASVALFEEEIRKGQKAARIAALDRQELSLQLRLRTQEAVESEYKFSRMAEFAPVGMFITNNQAKITYSNDMWWQISRHPRSHDTLGSWMQSVRDEDRPGLEEVWTKLMTEKVTTTHEFRFKSSSQAEGHPVDTWVLLSAFPEKDANGDLKRIFGCITDITQQKWAETFQRQRREEAVELKRQQENFIDMTSHEMRNPLSAILQCSDEITSGLARFRSSNQTLDMDLQLLMDGCLEAANTIALCASHQKRIVDDILTFSKLDSQLLLVTPVDAQPIAAVQKVLKMFESEIRSNQIRVEFRVEKSYEELGVDWVKIDPSRLQQILINLMTNAIKFTNARDSPTIIVSMGASRNNGDGAAPVSGLNYFPTRSPATENITDKPEWGSGEKVYLHFSVTDTGPGLDAKEKKLLFHRFSQTSPRTHVQYGGSGLGLYISRILSELQGGQISVVSEKGVGSTFAFYIQARKVDPANISPNEFAADFSLKVDVAAASKSNGGAASSSSSIAKPTPLSAIEGASYTLGKTTISPTTTSPVPTMNGGSPQRHRDVINASGATTRSPTPGATQQNHRPLDVLIVEDNLVNQRVLQRQLVRCGNNTLVANHGQEALATLRRSRFWRHGVLEEQQHQLGGTAEQLLKLGTTTSEDPPTPDTSMTSTGQQETNINISVILMDLEMPVMDGMTCARRIRELEELGVIAHHIPIIAVTAYARPEQIETAKAAGIDDVISKPFRIPELIPKIEELVSKFDTDAATFGSSSMDISPAEPMATSTPTATAPPPPPAATTAVA</sequence>
<dbReference type="GeneID" id="41959286"/>
<dbReference type="InterPro" id="IPR058846">
    <property type="entry name" value="PAS-like"/>
</dbReference>
<reference evidence="8" key="1">
    <citation type="journal article" date="2019" name="Mol. Biol. Evol.">
        <title>Blast fungal genomes show frequent chromosomal changes, gene gains and losses, and effector gene turnover.</title>
        <authorList>
            <person name="Gomez Luciano L.B."/>
            <person name="Jason Tsai I."/>
            <person name="Chuma I."/>
            <person name="Tosa Y."/>
            <person name="Chen Y.H."/>
            <person name="Li J.Y."/>
            <person name="Li M.Y."/>
            <person name="Jade Lu M.Y."/>
            <person name="Nakayashiki H."/>
            <person name="Li W.H."/>
        </authorList>
    </citation>
    <scope>NUCLEOTIDE SEQUENCE</scope>
    <source>
        <strain evidence="8">NI907</strain>
    </source>
</reference>
<dbReference type="InterPro" id="IPR001789">
    <property type="entry name" value="Sig_transdc_resp-reg_receiver"/>
</dbReference>
<evidence type="ECO:0000259" key="6">
    <source>
        <dbReference type="PROSITE" id="PS50113"/>
    </source>
</evidence>
<dbReference type="Gene3D" id="1.10.287.130">
    <property type="match status" value="1"/>
</dbReference>
<dbReference type="InterPro" id="IPR035965">
    <property type="entry name" value="PAS-like_dom_sf"/>
</dbReference>
<evidence type="ECO:0000256" key="1">
    <source>
        <dbReference type="ARBA" id="ARBA00022553"/>
    </source>
</evidence>
<reference evidence="8" key="3">
    <citation type="submission" date="2025-08" db="UniProtKB">
        <authorList>
            <consortium name="RefSeq"/>
        </authorList>
    </citation>
    <scope>IDENTIFICATION</scope>
    <source>
        <strain evidence="8">NI907</strain>
    </source>
</reference>
<dbReference type="SUPFAM" id="SSF55785">
    <property type="entry name" value="PYP-like sensor domain (PAS domain)"/>
    <property type="match status" value="1"/>
</dbReference>
<dbReference type="SMART" id="SM00448">
    <property type="entry name" value="REC"/>
    <property type="match status" value="1"/>
</dbReference>
<dbReference type="PANTHER" id="PTHR43719:SF30">
    <property type="entry name" value="TWO-COMPONENT SYSTEM RESPONSE REGULATOR"/>
    <property type="match status" value="1"/>
</dbReference>
<feature type="compositionally biased region" description="Low complexity" evidence="3">
    <location>
        <begin position="1584"/>
        <end position="1595"/>
    </location>
</feature>
<keyword evidence="7" id="KW-1185">Reference proteome</keyword>
<dbReference type="InterPro" id="IPR036097">
    <property type="entry name" value="HisK_dim/P_sf"/>
</dbReference>
<feature type="domain" description="Histidine kinase" evidence="4">
    <location>
        <begin position="1015"/>
        <end position="1290"/>
    </location>
</feature>
<dbReference type="PROSITE" id="PS50109">
    <property type="entry name" value="HIS_KIN"/>
    <property type="match status" value="1"/>
</dbReference>
<feature type="compositionally biased region" description="Polar residues" evidence="3">
    <location>
        <begin position="261"/>
        <end position="272"/>
    </location>
</feature>
<evidence type="ECO:0000256" key="3">
    <source>
        <dbReference type="SAM" id="MobiDB-lite"/>
    </source>
</evidence>
<dbReference type="NCBIfam" id="TIGR00229">
    <property type="entry name" value="sensory_box"/>
    <property type="match status" value="1"/>
</dbReference>
<evidence type="ECO:0000256" key="2">
    <source>
        <dbReference type="PROSITE-ProRule" id="PRU00169"/>
    </source>
</evidence>
<accession>A0A6P8BDF8</accession>
<dbReference type="Gene3D" id="3.30.565.10">
    <property type="entry name" value="Histidine kinase-like ATPase, C-terminal domain"/>
    <property type="match status" value="1"/>
</dbReference>
<organism evidence="7 8">
    <name type="scientific">Pyricularia grisea</name>
    <name type="common">Crabgrass-specific blast fungus</name>
    <name type="synonym">Magnaporthe grisea</name>
    <dbReference type="NCBI Taxonomy" id="148305"/>
    <lineage>
        <taxon>Eukaryota</taxon>
        <taxon>Fungi</taxon>
        <taxon>Dikarya</taxon>
        <taxon>Ascomycota</taxon>
        <taxon>Pezizomycotina</taxon>
        <taxon>Sordariomycetes</taxon>
        <taxon>Sordariomycetidae</taxon>
        <taxon>Magnaporthales</taxon>
        <taxon>Pyriculariaceae</taxon>
        <taxon>Pyricularia</taxon>
    </lineage>
</organism>
<dbReference type="RefSeq" id="XP_030985059.1">
    <property type="nucleotide sequence ID" value="XM_031124377.1"/>
</dbReference>
<feature type="compositionally biased region" description="Polar residues" evidence="3">
    <location>
        <begin position="236"/>
        <end position="252"/>
    </location>
</feature>
<dbReference type="CDD" id="cd00130">
    <property type="entry name" value="PAS"/>
    <property type="match status" value="1"/>
</dbReference>
<dbReference type="SUPFAM" id="SSF52172">
    <property type="entry name" value="CheY-like"/>
    <property type="match status" value="1"/>
</dbReference>
<dbReference type="InterPro" id="IPR005467">
    <property type="entry name" value="His_kinase_dom"/>
</dbReference>
<dbReference type="InterPro" id="IPR000700">
    <property type="entry name" value="PAS-assoc_C"/>
</dbReference>
<dbReference type="SUPFAM" id="SSF55874">
    <property type="entry name" value="ATPase domain of HSP90 chaperone/DNA topoisomerase II/histidine kinase"/>
    <property type="match status" value="1"/>
</dbReference>
<dbReference type="Gene3D" id="3.40.50.2300">
    <property type="match status" value="1"/>
</dbReference>
<evidence type="ECO:0000259" key="5">
    <source>
        <dbReference type="PROSITE" id="PS50110"/>
    </source>
</evidence>
<dbReference type="KEGG" id="pgri:PgNI_04329"/>
<dbReference type="CDD" id="cd00082">
    <property type="entry name" value="HisKA"/>
    <property type="match status" value="1"/>
</dbReference>
<dbReference type="InterPro" id="IPR003661">
    <property type="entry name" value="HisK_dim/P_dom"/>
</dbReference>
<dbReference type="PROSITE" id="PS50113">
    <property type="entry name" value="PAC"/>
    <property type="match status" value="1"/>
</dbReference>
<dbReference type="InterPro" id="IPR004358">
    <property type="entry name" value="Sig_transdc_His_kin-like_C"/>
</dbReference>
<dbReference type="GO" id="GO:0000155">
    <property type="term" value="F:phosphorelay sensor kinase activity"/>
    <property type="evidence" value="ECO:0007669"/>
    <property type="project" value="InterPro"/>
</dbReference>
<feature type="region of interest" description="Disordered" evidence="3">
    <location>
        <begin position="1577"/>
        <end position="1609"/>
    </location>
</feature>
<keyword evidence="1 2" id="KW-0597">Phosphoprotein</keyword>
<feature type="compositionally biased region" description="Polar residues" evidence="3">
    <location>
        <begin position="7"/>
        <end position="23"/>
    </location>
</feature>
<dbReference type="SMART" id="SM00387">
    <property type="entry name" value="HATPase_c"/>
    <property type="match status" value="1"/>
</dbReference>
<dbReference type="InterPro" id="IPR036890">
    <property type="entry name" value="HATPase_C_sf"/>
</dbReference>
<feature type="region of interest" description="Disordered" evidence="3">
    <location>
        <begin position="1347"/>
        <end position="1370"/>
    </location>
</feature>
<dbReference type="InterPro" id="IPR003594">
    <property type="entry name" value="HATPase_dom"/>
</dbReference>
<reference evidence="8" key="2">
    <citation type="submission" date="2019-10" db="EMBL/GenBank/DDBJ databases">
        <authorList>
            <consortium name="NCBI Genome Project"/>
        </authorList>
    </citation>
    <scope>NUCLEOTIDE SEQUENCE</scope>
    <source>
        <strain evidence="8">NI907</strain>
    </source>
</reference>
<dbReference type="InterPro" id="IPR000014">
    <property type="entry name" value="PAS"/>
</dbReference>
<dbReference type="CDD" id="cd17546">
    <property type="entry name" value="REC_hyHK_CKI1_RcsC-like"/>
    <property type="match status" value="1"/>
</dbReference>
<dbReference type="Pfam" id="PF02518">
    <property type="entry name" value="HATPase_c"/>
    <property type="match status" value="1"/>
</dbReference>
<feature type="domain" description="Response regulatory" evidence="5">
    <location>
        <begin position="1395"/>
        <end position="1565"/>
    </location>
</feature>
<dbReference type="Gene3D" id="3.30.450.20">
    <property type="entry name" value="PAS domain"/>
    <property type="match status" value="2"/>
</dbReference>
<feature type="region of interest" description="Disordered" evidence="3">
    <location>
        <begin position="236"/>
        <end position="272"/>
    </location>
</feature>
<dbReference type="InterPro" id="IPR050956">
    <property type="entry name" value="2C_system_His_kinase"/>
</dbReference>
<evidence type="ECO:0000259" key="4">
    <source>
        <dbReference type="PROSITE" id="PS50109"/>
    </source>
</evidence>
<name>A0A6P8BDF8_PYRGI</name>
<dbReference type="PROSITE" id="PS50110">
    <property type="entry name" value="RESPONSE_REGULATORY"/>
    <property type="match status" value="1"/>
</dbReference>
<dbReference type="PANTHER" id="PTHR43719">
    <property type="entry name" value="TWO-COMPONENT HISTIDINE KINASE"/>
    <property type="match status" value="1"/>
</dbReference>
<evidence type="ECO:0000313" key="7">
    <source>
        <dbReference type="Proteomes" id="UP000515153"/>
    </source>
</evidence>
<proteinExistence type="predicted"/>
<feature type="compositionally biased region" description="Low complexity" evidence="3">
    <location>
        <begin position="1347"/>
        <end position="1359"/>
    </location>
</feature>
<feature type="region of interest" description="Disordered" evidence="3">
    <location>
        <begin position="1"/>
        <end position="171"/>
    </location>
</feature>
<dbReference type="Pfam" id="PF00512">
    <property type="entry name" value="HisKA"/>
    <property type="match status" value="1"/>
</dbReference>
<dbReference type="Pfam" id="PF26131">
    <property type="entry name" value="PAS-like"/>
    <property type="match status" value="1"/>
</dbReference>
<protein>
    <submittedName>
        <fullName evidence="8">Uncharacterized protein</fullName>
    </submittedName>
</protein>
<feature type="domain" description="PAC" evidence="6">
    <location>
        <begin position="940"/>
        <end position="997"/>
    </location>
</feature>
<dbReference type="PRINTS" id="PR00344">
    <property type="entry name" value="BCTRLSENSOR"/>
</dbReference>
<evidence type="ECO:0000313" key="8">
    <source>
        <dbReference type="RefSeq" id="XP_030985059.1"/>
    </source>
</evidence>
<dbReference type="SUPFAM" id="SSF47384">
    <property type="entry name" value="Homodimeric domain of signal transducing histidine kinase"/>
    <property type="match status" value="1"/>
</dbReference>
<dbReference type="Proteomes" id="UP000515153">
    <property type="component" value="Unplaced"/>
</dbReference>